<evidence type="ECO:0000313" key="8">
    <source>
        <dbReference type="Ensembl" id="ENSTMTP00000028475.1"/>
    </source>
</evidence>
<evidence type="ECO:0000259" key="5">
    <source>
        <dbReference type="PROSITE" id="PS50090"/>
    </source>
</evidence>
<protein>
    <submittedName>
        <fullName evidence="8">Nuclear receptor corepressor 2</fullName>
    </submittedName>
</protein>
<feature type="compositionally biased region" description="Basic and acidic residues" evidence="4">
    <location>
        <begin position="1734"/>
        <end position="1745"/>
    </location>
</feature>
<dbReference type="PANTHER" id="PTHR13992">
    <property type="entry name" value="NUCLEAR RECEPTOR CO-REPRESSOR RELATED NCOR"/>
    <property type="match status" value="1"/>
</dbReference>
<feature type="compositionally biased region" description="Acidic residues" evidence="4">
    <location>
        <begin position="704"/>
        <end position="716"/>
    </location>
</feature>
<feature type="domain" description="SANT" evidence="6">
    <location>
        <begin position="427"/>
        <end position="478"/>
    </location>
</feature>
<proteinExistence type="inferred from homology"/>
<feature type="region of interest" description="Disordered" evidence="4">
    <location>
        <begin position="1555"/>
        <end position="1661"/>
    </location>
</feature>
<dbReference type="InterPro" id="IPR017884">
    <property type="entry name" value="SANT_dom"/>
</dbReference>
<dbReference type="PROSITE" id="PS51293">
    <property type="entry name" value="SANT"/>
    <property type="match status" value="2"/>
</dbReference>
<dbReference type="PANTHER" id="PTHR13992:SF21">
    <property type="entry name" value="NUCLEAR RECEPTOR COREPRESSOR 2"/>
    <property type="match status" value="1"/>
</dbReference>
<feature type="region of interest" description="Disordered" evidence="4">
    <location>
        <begin position="955"/>
        <end position="1015"/>
    </location>
</feature>
<feature type="compositionally biased region" description="Low complexity" evidence="4">
    <location>
        <begin position="1846"/>
        <end position="1855"/>
    </location>
</feature>
<evidence type="ECO:0000259" key="6">
    <source>
        <dbReference type="PROSITE" id="PS51293"/>
    </source>
</evidence>
<feature type="region of interest" description="Disordered" evidence="4">
    <location>
        <begin position="2179"/>
        <end position="2309"/>
    </location>
</feature>
<reference evidence="8" key="1">
    <citation type="submission" date="2025-08" db="UniProtKB">
        <authorList>
            <consortium name="Ensembl"/>
        </authorList>
    </citation>
    <scope>IDENTIFICATION</scope>
</reference>
<organism evidence="8 9">
    <name type="scientific">Terrapene triunguis</name>
    <name type="common">Three-toed box turtle</name>
    <dbReference type="NCBI Taxonomy" id="2587831"/>
    <lineage>
        <taxon>Eukaryota</taxon>
        <taxon>Metazoa</taxon>
        <taxon>Chordata</taxon>
        <taxon>Craniata</taxon>
        <taxon>Vertebrata</taxon>
        <taxon>Euteleostomi</taxon>
        <taxon>Archelosauria</taxon>
        <taxon>Testudinata</taxon>
        <taxon>Testudines</taxon>
        <taxon>Cryptodira</taxon>
        <taxon>Durocryptodira</taxon>
        <taxon>Testudinoidea</taxon>
        <taxon>Emydidae</taxon>
        <taxon>Terrapene</taxon>
    </lineage>
</organism>
<accession>A0A674K480</accession>
<dbReference type="Ensembl" id="ENSTMTT00000029508.1">
    <property type="protein sequence ID" value="ENSTMTP00000028475.1"/>
    <property type="gene ID" value="ENSTMTG00000019704.1"/>
</dbReference>
<comment type="similarity">
    <text evidence="1">Belongs to the N-CoR nuclear receptor corepressors family.</text>
</comment>
<gene>
    <name evidence="8" type="primary">NCOR2</name>
</gene>
<dbReference type="PROSITE" id="PS51294">
    <property type="entry name" value="HTH_MYB"/>
    <property type="match status" value="1"/>
</dbReference>
<dbReference type="GO" id="GO:0003714">
    <property type="term" value="F:transcription corepressor activity"/>
    <property type="evidence" value="ECO:0007669"/>
    <property type="project" value="TreeGrafter"/>
</dbReference>
<dbReference type="SUPFAM" id="SSF46689">
    <property type="entry name" value="Homeodomain-like"/>
    <property type="match status" value="2"/>
</dbReference>
<feature type="compositionally biased region" description="Basic and acidic residues" evidence="4">
    <location>
        <begin position="505"/>
        <end position="543"/>
    </location>
</feature>
<dbReference type="Proteomes" id="UP000472274">
    <property type="component" value="Unplaced"/>
</dbReference>
<feature type="domain" description="HTH myb-type" evidence="7">
    <location>
        <begin position="605"/>
        <end position="652"/>
    </location>
</feature>
<feature type="domain" description="SANT" evidence="6">
    <location>
        <begin position="601"/>
        <end position="652"/>
    </location>
</feature>
<evidence type="ECO:0000256" key="1">
    <source>
        <dbReference type="ARBA" id="ARBA00010097"/>
    </source>
</evidence>
<dbReference type="InterPro" id="IPR001005">
    <property type="entry name" value="SANT/Myb"/>
</dbReference>
<dbReference type="SMART" id="SM00717">
    <property type="entry name" value="SANT"/>
    <property type="match status" value="2"/>
</dbReference>
<dbReference type="PROSITE" id="PS50090">
    <property type="entry name" value="MYB_LIKE"/>
    <property type="match status" value="1"/>
</dbReference>
<evidence type="ECO:0000256" key="3">
    <source>
        <dbReference type="SAM" id="Coils"/>
    </source>
</evidence>
<dbReference type="FunFam" id="1.10.10.60:FF:000026">
    <property type="entry name" value="Nuclear receptor corepressor 2 isoform 1"/>
    <property type="match status" value="1"/>
</dbReference>
<feature type="compositionally biased region" description="Basic and acidic residues" evidence="4">
    <location>
        <begin position="1585"/>
        <end position="1600"/>
    </location>
</feature>
<dbReference type="Gene3D" id="1.20.5.430">
    <property type="match status" value="1"/>
</dbReference>
<dbReference type="Gene3D" id="1.20.58.1880">
    <property type="match status" value="1"/>
</dbReference>
<dbReference type="FunFam" id="1.20.58.1880:FF:000002">
    <property type="entry name" value="nuclear receptor corepressor 2 isoform X1"/>
    <property type="match status" value="1"/>
</dbReference>
<evidence type="ECO:0000256" key="2">
    <source>
        <dbReference type="ARBA" id="ARBA00023054"/>
    </source>
</evidence>
<dbReference type="GeneTree" id="ENSGT00940000159022"/>
<feature type="domain" description="Myb-like" evidence="5">
    <location>
        <begin position="604"/>
        <end position="648"/>
    </location>
</feature>
<dbReference type="GO" id="GO:0005654">
    <property type="term" value="C:nucleoplasm"/>
    <property type="evidence" value="ECO:0007669"/>
    <property type="project" value="UniProtKB-ARBA"/>
</dbReference>
<feature type="coiled-coil region" evidence="3">
    <location>
        <begin position="170"/>
        <end position="197"/>
    </location>
</feature>
<dbReference type="Pfam" id="PF15784">
    <property type="entry name" value="GPS2_interact"/>
    <property type="match status" value="1"/>
</dbReference>
<dbReference type="GO" id="GO:0000785">
    <property type="term" value="C:chromatin"/>
    <property type="evidence" value="ECO:0007669"/>
    <property type="project" value="TreeGrafter"/>
</dbReference>
<feature type="region of interest" description="Disordered" evidence="4">
    <location>
        <begin position="124"/>
        <end position="162"/>
    </location>
</feature>
<sequence length="2309" mass="256402">MSGSTQPVTQNWRATEPRYPPHAMSYPVQISRTHADVGLLEYQHHPRDYTSHLPPGSIMQPQRRRPSLLSEFQPGNERSQELHLRAEPHSYLSDMSKQSEIEFIETKRPRLDLLQDSLMRHSPLLNQNQQGGTEDLSKERSLTGKLGPVSPVSPAHPDSELDLLPSRLSKEELIQNMDRVDREITMVEQQISKLKKKQVRWPGAGGAVCLSEHPHFPVMADPGVHGRQQFISDRLKFLNVRLYHLCLHFSYLFQPLYNQPSDTRQYHENIKINQAMRKKLILYFKRRNHARKQWEQKFCQRYDQLMEAWEKKVERIENNPRRRAKESKVREYYEKQFPEIRKQRELQERMQSRVGQRGSGLSMSAARSEHEVSEIIDGLSEQENLEKQMRQLAVIPPMLYDADQQRIKFINMNGLMDDPMKVYKDRQVMNMWSEQEKETFREKFMQHPKNFGVIASFLDRKTVADCVLYYYLTKKSENYKNLVRRNYRRRGKNQQQQQQQMPRSSQEEKDEKEKEKEKEAEKEEDKQEAENDKEELTKEKNDDTSGEDNDEKEAVASKGRKTANSQGRRKGRITRSMANEANHEEAAAPQQNTELASLEMNESSRWTEEEMETAKKGLLEHGRNWSAIARMVGSKTVSQCKNFYFNYKKRQNLDEILQQHKLKMEKERNARRKKKKAPAVQNEEAAFPPTAEDEEMEVSGTSGNEEEMAEEAEGEAFEGRRPWGELIPHPSPPPSTGCAGTGAFSRVEVGSTWLLMTCVSVCRLLSPRPSLLNAATDARLNSSPQKPLDLKQLKQRAAAIPPIVILFLLAEKPVPFSSLAEGPKLSGEQTATSCWPPVLPYQVSSRDVIKTSPQAEPHVFQYNLPAHPIPLNLHESSRSGLQRLSNISNPPPLISSTKHPSVLERSIGSISQGVPIQLHTPYSSEHAKVPVGSITMGLPLTMDPKKLVPFPGVKQEQLSPRSQANQPESLVMQTSQESSILRGASLGSTPGGSISKGLPSARPPSESPITYRGSITHGTPAEVLYKGTITRLIGEDSPGRAEKAREDALTKGHVIYEGKKGHVLSYDGGVGASQCPKEDSRSAGASHETTGTKRTYDMMEGRISRGLPARDLSSTSIEGLMGRAIPPDRHSPHNLKEQHHIRGSITQGIPRSYVEGHEDYLRREAKQLKRENTPPRDLSDTYKVRPHEGLAPLKMKAAHEGLVATVKEAGRSIHEIPREELRRTPDIPVAARPLKEGSITQGTPLKYDSNSSSVSAKKHDVLSIIGSPGRTFHSVHSLDVMQDPRTLERVCYEESLKSRPSPVTNSGGSITRGAPVIVPEPGKPRRSPLTYEDHGAAFSSHLHRGSPVSTRESTPRQHEGSITAGKPVSQDRKITPTTRDITNSKSPHATLSDHHHPISPYEHLLRGMSGVDLYRGHIPLAFDPAAIPRGIQLEAAAAYYLPRHLTPSPTYPHLYPPYLIRGYPDTAAMENRQTIINDYITSQQMHQNAAATAMAQRADMLRGLSPREPSLALNYAAGPRRIIDLSQVPHLPVLVPPTPGTSAASMDRITYIPSAPQTFSSRHSSSPLSPGGPTHMTKQTGASASERERDREREREREKSFLAATTVEHAPIWRPGSDGSTGEQSLLGGGWGHSSRSATHSHSHQHSPASPRTHETVQQRPSVLHNTGMKVISSESLTPSVLRCVWALRSSTTTTTSPIRSAGFPTASALRCSLGGVDSYAAMMDPALLQKEASRAREAKVERPQTDNNMFTSKLPSGAGLEQSSSPIKAMESRPLPASGPGSTQQYSRGQGKNQHHHPPLDQQHAVSVNEQHSREKNQSKSFSMQEQELRALGFHGGYSPDGVEAVSPASSPSVSHEKGAKVLPDVEKGHGEHNVRQKQQASLKLSAAEAAHMQHLRQLPEGQQSPCQLLQSSQNIKGHQQRVVTLAQHISEVITQDYTRHHPQQLNSHLQTPVYSFPGAMCPVLDLRRTPSEAYIQPQEHAPASRISPQSEGDKRSPEQSKASVGSAPDDCIEPVSPPDGMGEPEHTRSTSYPILYREGEQSEQRMGSKSPGNNTQPPAFFSKLTESNSAMVKSKKQEIIKKLGTTNRSETEYNVGQPGTEIFNMPAITGAGLISCRSQSVQENSSTNMGLEAIIRKALMGKYDEQWEERSPLSANANAFNSLNASASVPAAMPITAADGRNDDMRSLPGGGGKPKIAARPNSRKAKSPAPGLSSGERPPSVSSVHSEGDCNRRTPLTSRVWEDRPSSAGSTPFPYNPLTMRLPTGVVTAPPPASIPQGNSIGQHHAWEEEPKPLLCSQYETLSDSE</sequence>
<dbReference type="InterPro" id="IPR017930">
    <property type="entry name" value="Myb_dom"/>
</dbReference>
<feature type="compositionally biased region" description="Polar residues" evidence="4">
    <location>
        <begin position="1781"/>
        <end position="1793"/>
    </location>
</feature>
<feature type="region of interest" description="Disordered" evidence="4">
    <location>
        <begin position="489"/>
        <end position="613"/>
    </location>
</feature>
<dbReference type="Pfam" id="PF00249">
    <property type="entry name" value="Myb_DNA-binding"/>
    <property type="match status" value="2"/>
</dbReference>
<keyword evidence="9" id="KW-1185">Reference proteome</keyword>
<feature type="compositionally biased region" description="Low complexity" evidence="4">
    <location>
        <begin position="1560"/>
        <end position="1573"/>
    </location>
</feature>
<feature type="compositionally biased region" description="Polar residues" evidence="4">
    <location>
        <begin position="1746"/>
        <end position="1755"/>
    </location>
</feature>
<name>A0A674K480_9SAUR</name>
<feature type="region of interest" description="Disordered" evidence="4">
    <location>
        <begin position="1072"/>
        <end position="1091"/>
    </location>
</feature>
<evidence type="ECO:0000313" key="9">
    <source>
        <dbReference type="Proteomes" id="UP000472274"/>
    </source>
</evidence>
<dbReference type="InterPro" id="IPR051571">
    <property type="entry name" value="N-CoR_corepressor"/>
</dbReference>
<evidence type="ECO:0000256" key="4">
    <source>
        <dbReference type="SAM" id="MobiDB-lite"/>
    </source>
</evidence>
<dbReference type="InterPro" id="IPR031557">
    <property type="entry name" value="N-CoR_GPS2_interact"/>
</dbReference>
<feature type="compositionally biased region" description="Polar residues" evidence="4">
    <location>
        <begin position="589"/>
        <end position="604"/>
    </location>
</feature>
<feature type="compositionally biased region" description="Polar residues" evidence="4">
    <location>
        <begin position="2046"/>
        <end position="2059"/>
    </location>
</feature>
<evidence type="ECO:0000259" key="7">
    <source>
        <dbReference type="PROSITE" id="PS51294"/>
    </source>
</evidence>
<feature type="compositionally biased region" description="Polar residues" evidence="4">
    <location>
        <begin position="956"/>
        <end position="979"/>
    </location>
</feature>
<reference evidence="8" key="2">
    <citation type="submission" date="2025-09" db="UniProtKB">
        <authorList>
            <consortium name="Ensembl"/>
        </authorList>
    </citation>
    <scope>IDENTIFICATION</scope>
</reference>
<dbReference type="CDD" id="cd00167">
    <property type="entry name" value="SANT"/>
    <property type="match status" value="1"/>
</dbReference>
<feature type="region of interest" description="Disordered" evidence="4">
    <location>
        <begin position="666"/>
        <end position="717"/>
    </location>
</feature>
<feature type="region of interest" description="Disordered" evidence="4">
    <location>
        <begin position="1734"/>
        <end position="1860"/>
    </location>
</feature>
<dbReference type="InterPro" id="IPR009057">
    <property type="entry name" value="Homeodomain-like_sf"/>
</dbReference>
<feature type="compositionally biased region" description="Polar residues" evidence="4">
    <location>
        <begin position="1"/>
        <end position="13"/>
    </location>
</feature>
<feature type="region of interest" description="Disordered" evidence="4">
    <location>
        <begin position="1976"/>
        <end position="2063"/>
    </location>
</feature>
<dbReference type="GO" id="GO:0000122">
    <property type="term" value="P:negative regulation of transcription by RNA polymerase II"/>
    <property type="evidence" value="ECO:0007669"/>
    <property type="project" value="TreeGrafter"/>
</dbReference>
<feature type="region of interest" description="Disordered" evidence="4">
    <location>
        <begin position="1297"/>
        <end position="1395"/>
    </location>
</feature>
<feature type="region of interest" description="Disordered" evidence="4">
    <location>
        <begin position="1"/>
        <end position="20"/>
    </location>
</feature>
<dbReference type="GO" id="GO:0032991">
    <property type="term" value="C:protein-containing complex"/>
    <property type="evidence" value="ECO:0007669"/>
    <property type="project" value="UniProtKB-ARBA"/>
</dbReference>
<feature type="compositionally biased region" description="Polar residues" evidence="4">
    <location>
        <begin position="1375"/>
        <end position="1389"/>
    </location>
</feature>
<keyword evidence="2 3" id="KW-0175">Coiled coil</keyword>
<dbReference type="Gene3D" id="1.10.10.60">
    <property type="entry name" value="Homeodomain-like"/>
    <property type="match status" value="1"/>
</dbReference>